<name>A0A7U4DNK2_DESPD</name>
<gene>
    <name evidence="1" type="ordered locus">Despr_1013</name>
</gene>
<dbReference type="EMBL" id="CP002364">
    <property type="protein sequence ID" value="ADW17186.1"/>
    <property type="molecule type" value="Genomic_DNA"/>
</dbReference>
<protein>
    <submittedName>
        <fullName evidence="1">Uncharacterized protein</fullName>
    </submittedName>
</protein>
<keyword evidence="2" id="KW-1185">Reference proteome</keyword>
<organism evidence="1 2">
    <name type="scientific">Desulfobulbus propionicus (strain ATCC 33891 / DSM 2032 / VKM B-1956 / 1pr3)</name>
    <dbReference type="NCBI Taxonomy" id="577650"/>
    <lineage>
        <taxon>Bacteria</taxon>
        <taxon>Pseudomonadati</taxon>
        <taxon>Thermodesulfobacteriota</taxon>
        <taxon>Desulfobulbia</taxon>
        <taxon>Desulfobulbales</taxon>
        <taxon>Desulfobulbaceae</taxon>
        <taxon>Desulfobulbus</taxon>
    </lineage>
</organism>
<dbReference type="KEGG" id="dpr:Despr_1013"/>
<dbReference type="AlphaFoldDB" id="A0A7U4DNK2"/>
<proteinExistence type="predicted"/>
<sequence>MYPDKVVITITADGETVEIFQGGKVVSSRSTEMISAGEARAKQKGDIYDDLPEDFDDLAEEIEGVSLGTFGIASQLYLIKEYFE</sequence>
<accession>A0A7U4DNK2</accession>
<dbReference type="Proteomes" id="UP000006365">
    <property type="component" value="Chromosome"/>
</dbReference>
<reference evidence="1 2" key="1">
    <citation type="journal article" date="2011" name="Stand. Genomic Sci.">
        <title>Complete genome sequence of Desulfobulbus propionicus type strain (1pr3).</title>
        <authorList>
            <person name="Pagani I."/>
            <person name="Lapidus A."/>
            <person name="Nolan M."/>
            <person name="Lucas S."/>
            <person name="Hammon N."/>
            <person name="Deshpande S."/>
            <person name="Cheng J.F."/>
            <person name="Chertkov O."/>
            <person name="Davenport K."/>
            <person name="Tapia R."/>
            <person name="Han C."/>
            <person name="Goodwin L."/>
            <person name="Pitluck S."/>
            <person name="Liolios K."/>
            <person name="Mavromatis K."/>
            <person name="Ivanova N."/>
            <person name="Mikhailova N."/>
            <person name="Pati A."/>
            <person name="Chen A."/>
            <person name="Palaniappan K."/>
            <person name="Land M."/>
            <person name="Hauser L."/>
            <person name="Chang Y.J."/>
            <person name="Jeffries C.D."/>
            <person name="Detter J.C."/>
            <person name="Brambilla E."/>
            <person name="Kannan K.P."/>
            <person name="Djao O.D."/>
            <person name="Rohde M."/>
            <person name="Pukall R."/>
            <person name="Spring S."/>
            <person name="Goker M."/>
            <person name="Sikorski J."/>
            <person name="Woyke T."/>
            <person name="Bristow J."/>
            <person name="Eisen J.A."/>
            <person name="Markowitz V."/>
            <person name="Hugenholtz P."/>
            <person name="Kyrpides N.C."/>
            <person name="Klenk H.P."/>
        </authorList>
    </citation>
    <scope>NUCLEOTIDE SEQUENCE [LARGE SCALE GENOMIC DNA]</scope>
    <source>
        <strain evidence="2">ATCC 33891 / DSM 2032 / 1pr3</strain>
    </source>
</reference>
<evidence type="ECO:0000313" key="1">
    <source>
        <dbReference type="EMBL" id="ADW17186.1"/>
    </source>
</evidence>
<evidence type="ECO:0000313" key="2">
    <source>
        <dbReference type="Proteomes" id="UP000006365"/>
    </source>
</evidence>